<reference evidence="12 13" key="1">
    <citation type="journal article" date="2014" name="Genome Announc.">
        <title>Complete Genome Sequence of Hyphomicrobium nitrativorans Strain NL23, a Denitrifying Bacterium Isolated from Biofilm of a Methanol-Fed Denitrification System Treating Seawater at the Montreal Biodome.</title>
        <authorList>
            <person name="Martineau C."/>
            <person name="Villeneuve C."/>
            <person name="Mauffrey F."/>
            <person name="Villemur R."/>
        </authorList>
    </citation>
    <scope>NUCLEOTIDE SEQUENCE [LARGE SCALE GENOMIC DNA]</scope>
    <source>
        <strain evidence="12">NL23</strain>
    </source>
</reference>
<evidence type="ECO:0000256" key="1">
    <source>
        <dbReference type="ARBA" id="ARBA00007164"/>
    </source>
</evidence>
<dbReference type="PRINTS" id="PR00725">
    <property type="entry name" value="DADACBPTASE1"/>
</dbReference>
<evidence type="ECO:0000256" key="10">
    <source>
        <dbReference type="SAM" id="MobiDB-lite"/>
    </source>
</evidence>
<dbReference type="InterPro" id="IPR001967">
    <property type="entry name" value="Peptidase_S11_N"/>
</dbReference>
<evidence type="ECO:0000256" key="2">
    <source>
        <dbReference type="ARBA" id="ARBA00022729"/>
    </source>
</evidence>
<keyword evidence="4" id="KW-0133">Cell shape</keyword>
<feature type="compositionally biased region" description="Pro residues" evidence="10">
    <location>
        <begin position="329"/>
        <end position="343"/>
    </location>
</feature>
<dbReference type="InterPro" id="IPR012338">
    <property type="entry name" value="Beta-lactam/transpept-like"/>
</dbReference>
<dbReference type="Gene3D" id="3.40.710.10">
    <property type="entry name" value="DD-peptidase/beta-lactamase superfamily"/>
    <property type="match status" value="1"/>
</dbReference>
<keyword evidence="5" id="KW-0573">Peptidoglycan synthesis</keyword>
<feature type="domain" description="SPOR" evidence="11">
    <location>
        <begin position="488"/>
        <end position="572"/>
    </location>
</feature>
<evidence type="ECO:0000256" key="5">
    <source>
        <dbReference type="ARBA" id="ARBA00022984"/>
    </source>
</evidence>
<protein>
    <submittedName>
        <fullName evidence="12">D-Ala-D-Ala carboxypeptidase</fullName>
    </submittedName>
</protein>
<dbReference type="GO" id="GO:0071555">
    <property type="term" value="P:cell wall organization"/>
    <property type="evidence" value="ECO:0007669"/>
    <property type="project" value="UniProtKB-KW"/>
</dbReference>
<feature type="compositionally biased region" description="Low complexity" evidence="10">
    <location>
        <begin position="8"/>
        <end position="24"/>
    </location>
</feature>
<dbReference type="PATRIC" id="fig|1029756.8.peg.3143"/>
<feature type="binding site" evidence="8">
    <location>
        <position position="240"/>
    </location>
    <ligand>
        <name>substrate</name>
    </ligand>
</feature>
<evidence type="ECO:0000256" key="6">
    <source>
        <dbReference type="ARBA" id="ARBA00023316"/>
    </source>
</evidence>
<dbReference type="InterPro" id="IPR018044">
    <property type="entry name" value="Peptidase_S11"/>
</dbReference>
<keyword evidence="12" id="KW-0121">Carboxypeptidase</keyword>
<evidence type="ECO:0000256" key="8">
    <source>
        <dbReference type="PIRSR" id="PIRSR618044-2"/>
    </source>
</evidence>
<keyword evidence="12" id="KW-0645">Protease</keyword>
<dbReference type="PANTHER" id="PTHR21581:SF6">
    <property type="entry name" value="TRAFFICKING PROTEIN PARTICLE COMPLEX SUBUNIT 12"/>
    <property type="match status" value="1"/>
</dbReference>
<name>V5SFV7_9HYPH</name>
<dbReference type="Pfam" id="PF05036">
    <property type="entry name" value="SPOR"/>
    <property type="match status" value="1"/>
</dbReference>
<evidence type="ECO:0000256" key="7">
    <source>
        <dbReference type="PIRSR" id="PIRSR618044-1"/>
    </source>
</evidence>
<dbReference type="HOGENOM" id="CLU_027070_1_1_5"/>
<dbReference type="GO" id="GO:0006508">
    <property type="term" value="P:proteolysis"/>
    <property type="evidence" value="ECO:0007669"/>
    <property type="project" value="InterPro"/>
</dbReference>
<evidence type="ECO:0000256" key="4">
    <source>
        <dbReference type="ARBA" id="ARBA00022960"/>
    </source>
</evidence>
<evidence type="ECO:0000256" key="3">
    <source>
        <dbReference type="ARBA" id="ARBA00022801"/>
    </source>
</evidence>
<feature type="region of interest" description="Disordered" evidence="10">
    <location>
        <begin position="290"/>
        <end position="367"/>
    </location>
</feature>
<evidence type="ECO:0000313" key="12">
    <source>
        <dbReference type="EMBL" id="AHB49418.1"/>
    </source>
</evidence>
<dbReference type="SUPFAM" id="SSF56601">
    <property type="entry name" value="beta-lactamase/transpeptidase-like"/>
    <property type="match status" value="1"/>
</dbReference>
<keyword evidence="13" id="KW-1185">Reference proteome</keyword>
<feature type="region of interest" description="Disordered" evidence="10">
    <location>
        <begin position="439"/>
        <end position="466"/>
    </location>
</feature>
<feature type="active site" description="Acyl-ester intermediate" evidence="7">
    <location>
        <position position="78"/>
    </location>
</feature>
<accession>V5SFV7</accession>
<dbReference type="GO" id="GO:0009002">
    <property type="term" value="F:serine-type D-Ala-D-Ala carboxypeptidase activity"/>
    <property type="evidence" value="ECO:0007669"/>
    <property type="project" value="InterPro"/>
</dbReference>
<evidence type="ECO:0000313" key="13">
    <source>
        <dbReference type="Proteomes" id="UP000018542"/>
    </source>
</evidence>
<keyword evidence="6" id="KW-0961">Cell wall biogenesis/degradation</keyword>
<dbReference type="GO" id="GO:0009252">
    <property type="term" value="P:peptidoglycan biosynthetic process"/>
    <property type="evidence" value="ECO:0007669"/>
    <property type="project" value="UniProtKB-KW"/>
</dbReference>
<dbReference type="PROSITE" id="PS51724">
    <property type="entry name" value="SPOR"/>
    <property type="match status" value="1"/>
</dbReference>
<dbReference type="GO" id="GO:0042834">
    <property type="term" value="F:peptidoglycan binding"/>
    <property type="evidence" value="ECO:0007669"/>
    <property type="project" value="InterPro"/>
</dbReference>
<feature type="active site" evidence="7">
    <location>
        <position position="138"/>
    </location>
</feature>
<dbReference type="EMBL" id="CP006912">
    <property type="protein sequence ID" value="AHB49418.1"/>
    <property type="molecule type" value="Genomic_DNA"/>
</dbReference>
<feature type="active site" description="Proton acceptor" evidence="7">
    <location>
        <position position="81"/>
    </location>
</feature>
<keyword evidence="3" id="KW-0378">Hydrolase</keyword>
<feature type="region of interest" description="Disordered" evidence="10">
    <location>
        <begin position="403"/>
        <end position="424"/>
    </location>
</feature>
<dbReference type="GO" id="GO:0008360">
    <property type="term" value="P:regulation of cell shape"/>
    <property type="evidence" value="ECO:0007669"/>
    <property type="project" value="UniProtKB-KW"/>
</dbReference>
<dbReference type="KEGG" id="hni:W911_15085"/>
<organism evidence="12 13">
    <name type="scientific">Hyphomicrobium nitrativorans NL23</name>
    <dbReference type="NCBI Taxonomy" id="1029756"/>
    <lineage>
        <taxon>Bacteria</taxon>
        <taxon>Pseudomonadati</taxon>
        <taxon>Pseudomonadota</taxon>
        <taxon>Alphaproteobacteria</taxon>
        <taxon>Hyphomicrobiales</taxon>
        <taxon>Hyphomicrobiaceae</taxon>
        <taxon>Hyphomicrobium</taxon>
    </lineage>
</organism>
<proteinExistence type="inferred from homology"/>
<dbReference type="AlphaFoldDB" id="V5SFV7"/>
<dbReference type="PANTHER" id="PTHR21581">
    <property type="entry name" value="D-ALANYL-D-ALANINE CARBOXYPEPTIDASE"/>
    <property type="match status" value="1"/>
</dbReference>
<sequence length="572" mass="61078">MGDRPDGGRAFCAARRSSGARSAGLDLQTGVHEKKAKQAKKQPAKKAPPPKQSSMIIDGNTGAVLHDDAADEPRFPASLTKVMTLYMLFSEIEQGRLSFSSRITASARAAAAPPSKLDLKPGDTITVADAVKALVVRSANDVAVAVAEHIGGSEPAFARAMTQRARQIGMTQTVFHNASGLPEPRQITTARDMLTLALRIQDDFPKHYHYFSTSTFTFGEKTWRSHNTLMRSFPGMDGMKTGYIRASGFNLVSSVRTGNKHIVGVVFGGQTAAARNAHMQGLLFRALERASTQRTRKGSQPLIARKRPAPQPAAPQEVEMAWATESRAAPPPPPAARATPPPVKAAAKAPPKKAASRPAQPPPPDRIAQVLEQGDAHDNNSPDGHYGAPEFDLFALREAMSDTTDGAHHGQPAPPPVAHAAASPSARDIAGLIRNSLVEGAPQPRPAPPQQQAAAADVARPPSTLDSQARQLGMEVAALPDQQFAARRSAAGGFDVQIGAYVSAEEAQRRIEQVRGRTGNLLSSYAGATIPVQTADQQIFRARFVNFDERSATSACLELRRMAIDCLVMRAE</sequence>
<dbReference type="Proteomes" id="UP000018542">
    <property type="component" value="Chromosome"/>
</dbReference>
<feature type="compositionally biased region" description="Low complexity" evidence="10">
    <location>
        <begin position="450"/>
        <end position="462"/>
    </location>
</feature>
<dbReference type="Pfam" id="PF00768">
    <property type="entry name" value="Peptidase_S11"/>
    <property type="match status" value="1"/>
</dbReference>
<evidence type="ECO:0000256" key="9">
    <source>
        <dbReference type="RuleBase" id="RU004016"/>
    </source>
</evidence>
<comment type="similarity">
    <text evidence="1 9">Belongs to the peptidase S11 family.</text>
</comment>
<evidence type="ECO:0000259" key="11">
    <source>
        <dbReference type="PROSITE" id="PS51724"/>
    </source>
</evidence>
<gene>
    <name evidence="12" type="ORF">W911_15085</name>
</gene>
<dbReference type="InterPro" id="IPR007730">
    <property type="entry name" value="SPOR-like_dom"/>
</dbReference>
<feature type="region of interest" description="Disordered" evidence="10">
    <location>
        <begin position="1"/>
        <end position="57"/>
    </location>
</feature>
<feature type="compositionally biased region" description="Basic residues" evidence="10">
    <location>
        <begin position="34"/>
        <end position="44"/>
    </location>
</feature>
<dbReference type="STRING" id="1029756.W911_15085"/>
<keyword evidence="2" id="KW-0732">Signal</keyword>